<dbReference type="InterPro" id="IPR004331">
    <property type="entry name" value="SPX_dom"/>
</dbReference>
<feature type="transmembrane region" description="Helical" evidence="5">
    <location>
        <begin position="582"/>
        <end position="600"/>
    </location>
</feature>
<dbReference type="Proteomes" id="UP000693970">
    <property type="component" value="Unassembled WGS sequence"/>
</dbReference>
<feature type="transmembrane region" description="Helical" evidence="5">
    <location>
        <begin position="470"/>
        <end position="488"/>
    </location>
</feature>
<feature type="transmembrane region" description="Helical" evidence="5">
    <location>
        <begin position="532"/>
        <end position="551"/>
    </location>
</feature>
<gene>
    <name evidence="7" type="ORF">IV203_036607</name>
</gene>
<dbReference type="InterPro" id="IPR051068">
    <property type="entry name" value="MFS_Domain-Containing_Protein"/>
</dbReference>
<evidence type="ECO:0000313" key="8">
    <source>
        <dbReference type="Proteomes" id="UP000693970"/>
    </source>
</evidence>
<evidence type="ECO:0000256" key="5">
    <source>
        <dbReference type="SAM" id="Phobius"/>
    </source>
</evidence>
<keyword evidence="4 5" id="KW-0472">Membrane</keyword>
<proteinExistence type="predicted"/>
<reference evidence="7" key="1">
    <citation type="journal article" date="2021" name="Sci. Rep.">
        <title>Diploid genomic architecture of Nitzschia inconspicua, an elite biomass production diatom.</title>
        <authorList>
            <person name="Oliver A."/>
            <person name="Podell S."/>
            <person name="Pinowska A."/>
            <person name="Traller J.C."/>
            <person name="Smith S.R."/>
            <person name="McClure R."/>
            <person name="Beliaev A."/>
            <person name="Bohutskyi P."/>
            <person name="Hill E.A."/>
            <person name="Rabines A."/>
            <person name="Zheng H."/>
            <person name="Allen L.Z."/>
            <person name="Kuo A."/>
            <person name="Grigoriev I.V."/>
            <person name="Allen A.E."/>
            <person name="Hazlebeck D."/>
            <person name="Allen E.E."/>
        </authorList>
    </citation>
    <scope>NUCLEOTIDE SEQUENCE</scope>
    <source>
        <strain evidence="7">Hildebrandi</strain>
    </source>
</reference>
<evidence type="ECO:0000313" key="7">
    <source>
        <dbReference type="EMBL" id="KAG7361506.1"/>
    </source>
</evidence>
<dbReference type="GO" id="GO:0016020">
    <property type="term" value="C:membrane"/>
    <property type="evidence" value="ECO:0007669"/>
    <property type="project" value="UniProtKB-SubCell"/>
</dbReference>
<dbReference type="PANTHER" id="PTHR23510">
    <property type="entry name" value="INNER MEMBRANE TRANSPORT PROTEIN YAJR"/>
    <property type="match status" value="1"/>
</dbReference>
<organism evidence="7 8">
    <name type="scientific">Nitzschia inconspicua</name>
    <dbReference type="NCBI Taxonomy" id="303405"/>
    <lineage>
        <taxon>Eukaryota</taxon>
        <taxon>Sar</taxon>
        <taxon>Stramenopiles</taxon>
        <taxon>Ochrophyta</taxon>
        <taxon>Bacillariophyta</taxon>
        <taxon>Bacillariophyceae</taxon>
        <taxon>Bacillariophycidae</taxon>
        <taxon>Bacillariales</taxon>
        <taxon>Bacillariaceae</taxon>
        <taxon>Nitzschia</taxon>
    </lineage>
</organism>
<comment type="caution">
    <text evidence="7">The sequence shown here is derived from an EMBL/GenBank/DDBJ whole genome shotgun (WGS) entry which is preliminary data.</text>
</comment>
<evidence type="ECO:0000256" key="1">
    <source>
        <dbReference type="ARBA" id="ARBA00004141"/>
    </source>
</evidence>
<feature type="domain" description="SPX" evidence="6">
    <location>
        <begin position="2"/>
        <end position="215"/>
    </location>
</feature>
<feature type="transmembrane region" description="Helical" evidence="5">
    <location>
        <begin position="717"/>
        <end position="738"/>
    </location>
</feature>
<comment type="subcellular location">
    <subcellularLocation>
        <location evidence="1">Membrane</location>
        <topology evidence="1">Multi-pass membrane protein</topology>
    </subcellularLocation>
</comment>
<feature type="transmembrane region" description="Helical" evidence="5">
    <location>
        <begin position="402"/>
        <end position="421"/>
    </location>
</feature>
<keyword evidence="8" id="KW-1185">Reference proteome</keyword>
<dbReference type="PROSITE" id="PS51382">
    <property type="entry name" value="SPX"/>
    <property type="match status" value="1"/>
</dbReference>
<evidence type="ECO:0000256" key="2">
    <source>
        <dbReference type="ARBA" id="ARBA00022692"/>
    </source>
</evidence>
<keyword evidence="2 5" id="KW-0812">Transmembrane</keyword>
<dbReference type="PANTHER" id="PTHR23510:SF64">
    <property type="entry name" value="INNER MEMBRANE TRANSPORT PROTEIN YAJR"/>
    <property type="match status" value="1"/>
</dbReference>
<dbReference type="GO" id="GO:0022857">
    <property type="term" value="F:transmembrane transporter activity"/>
    <property type="evidence" value="ECO:0007669"/>
    <property type="project" value="InterPro"/>
</dbReference>
<accession>A0A9K3LID0</accession>
<evidence type="ECO:0000256" key="4">
    <source>
        <dbReference type="ARBA" id="ARBA00023136"/>
    </source>
</evidence>
<feature type="transmembrane region" description="Helical" evidence="5">
    <location>
        <begin position="441"/>
        <end position="463"/>
    </location>
</feature>
<dbReference type="AlphaFoldDB" id="A0A9K3LID0"/>
<evidence type="ECO:0000259" key="6">
    <source>
        <dbReference type="PROSITE" id="PS51382"/>
    </source>
</evidence>
<sequence>MVHYGKSLLECRRPGWHPAYLDYDKLKKILSELEQYLEDRNTNRILRSVSSIVAFDETDMHETQDVENNISNAQNDAERPSLLQHQVTPTTFESTDQLSYGIEQIKERFFRELGREIEKISLFTLKIQGKLSDSIGALRFEDDGDNADLFSKNESFFQDINNLPKDKDSLEFYLAVGVESLHLLQYIGVNTLGVRKILKKYNKAIQTLDDPHQKFWLGSKNDIHLRQLANSQSMVAIEASLQSALVQFYYTDQALDTDPARNLNYFRLQSIIQACHILRNNSEIVNHPFNDYLGRKAMIKLGDIDGAEKRAVNYLLSFNPKALLSYDKETLVKLWEGWLPEFKRWKERRAFVAQYGDWSRLDDPTRAVMLFLQKQEDDIYNLREQPKADQFILTKTWGGIDMLGMIINLVSILLYTVNYYIVAPTANRYAILLGQDGAYGATLIGASSFSAIFAAFLYSFWYIKASFRSALLFSTICPLLGNLVYALALSYDSMAMAIVGRILCGFGSAEVLNRQLISACVSFNHMTRASAYFVAFGASGMSIGPLIAAILDDTAGRDIRVDLNLPFSPAGGIIYDHVTSPAYVMALLWFIEMLAVFFFFQEPDRINGVEKMEGLSDDVEDDSDNPFNMVHRNDYGSLLTRRSSIVDSTTSNPSEFSLLRQSKSSGIFYELRLTWSLFMKSPGLSVTLVVFCFIELADEVLISSCSMVVRRYFDWHASAAGFLIAALGALVLPANFLVENFSRKVSERRIMKASLWVILFGCFGILNYQGLYYDVLGLVTYGDVYPLNSTNLENLELDGAAVGTLLVKKKSFHTTGATALKSTSHFSALFSWVQLFWRELTPPSWRRSRHRNSTRASLTQGC</sequence>
<protein>
    <submittedName>
        <fullName evidence="7">Major facilitator superfamily transporter</fullName>
    </submittedName>
</protein>
<feature type="transmembrane region" description="Helical" evidence="5">
    <location>
        <begin position="750"/>
        <end position="768"/>
    </location>
</feature>
<dbReference type="EMBL" id="JAGRRH010000013">
    <property type="protein sequence ID" value="KAG7361506.1"/>
    <property type="molecule type" value="Genomic_DNA"/>
</dbReference>
<dbReference type="OrthoDB" id="47319at2759"/>
<keyword evidence="3 5" id="KW-1133">Transmembrane helix</keyword>
<dbReference type="Pfam" id="PF07690">
    <property type="entry name" value="MFS_1"/>
    <property type="match status" value="1"/>
</dbReference>
<name>A0A9K3LID0_9STRA</name>
<dbReference type="InterPro" id="IPR011701">
    <property type="entry name" value="MFS"/>
</dbReference>
<feature type="transmembrane region" description="Helical" evidence="5">
    <location>
        <begin position="677"/>
        <end position="697"/>
    </location>
</feature>
<reference evidence="7" key="2">
    <citation type="submission" date="2021-04" db="EMBL/GenBank/DDBJ databases">
        <authorList>
            <person name="Podell S."/>
        </authorList>
    </citation>
    <scope>NUCLEOTIDE SEQUENCE</scope>
    <source>
        <strain evidence="7">Hildebrandi</strain>
    </source>
</reference>
<evidence type="ECO:0000256" key="3">
    <source>
        <dbReference type="ARBA" id="ARBA00022989"/>
    </source>
</evidence>